<reference evidence="2" key="1">
    <citation type="submission" date="2019-01" db="EMBL/GenBank/DDBJ databases">
        <title>Draft genome sequences of three monokaryotic isolates of the white-rot basidiomycete fungus Dichomitus squalens.</title>
        <authorList>
            <consortium name="DOE Joint Genome Institute"/>
            <person name="Lopez S.C."/>
            <person name="Andreopoulos B."/>
            <person name="Pangilinan J."/>
            <person name="Lipzen A."/>
            <person name="Riley R."/>
            <person name="Ahrendt S."/>
            <person name="Ng V."/>
            <person name="Barry K."/>
            <person name="Daum C."/>
            <person name="Grigoriev I.V."/>
            <person name="Hilden K.S."/>
            <person name="Makela M.R."/>
            <person name="de Vries R.P."/>
        </authorList>
    </citation>
    <scope>NUCLEOTIDE SEQUENCE [LARGE SCALE GENOMIC DNA]</scope>
    <source>
        <strain evidence="2">OM18370.1</strain>
    </source>
</reference>
<evidence type="ECO:0000259" key="1">
    <source>
        <dbReference type="Pfam" id="PF14075"/>
    </source>
</evidence>
<protein>
    <recommendedName>
        <fullName evidence="1">Ubinuclein middle domain-containing protein</fullName>
    </recommendedName>
</protein>
<dbReference type="Pfam" id="PF14075">
    <property type="entry name" value="UBN_AB"/>
    <property type="match status" value="1"/>
</dbReference>
<dbReference type="AlphaFoldDB" id="A0A4Q9N2T6"/>
<feature type="domain" description="Ubinuclein middle" evidence="1">
    <location>
        <begin position="8"/>
        <end position="81"/>
    </location>
</feature>
<accession>A0A4Q9N2T6</accession>
<gene>
    <name evidence="2" type="ORF">BD311DRAFT_803220</name>
</gene>
<dbReference type="InterPro" id="IPR026947">
    <property type="entry name" value="UBN_middle_dom"/>
</dbReference>
<proteinExistence type="predicted"/>
<name>A0A4Q9N2T6_9APHY</name>
<sequence length="101" mass="11586">MSRCDAQHPFHQELEQVIEVLNEAIVENWEVKGNSPGLKPILTQVVLKAVVLGQYNDNLPDLMLRLFLYNKFTVTKLIKRTIWQGSLSTIPPREAQKCLRA</sequence>
<evidence type="ECO:0000313" key="2">
    <source>
        <dbReference type="EMBL" id="TBU33046.1"/>
    </source>
</evidence>
<organism evidence="2">
    <name type="scientific">Dichomitus squalens</name>
    <dbReference type="NCBI Taxonomy" id="114155"/>
    <lineage>
        <taxon>Eukaryota</taxon>
        <taxon>Fungi</taxon>
        <taxon>Dikarya</taxon>
        <taxon>Basidiomycota</taxon>
        <taxon>Agaricomycotina</taxon>
        <taxon>Agaricomycetes</taxon>
        <taxon>Polyporales</taxon>
        <taxon>Polyporaceae</taxon>
        <taxon>Dichomitus</taxon>
    </lineage>
</organism>
<dbReference type="Proteomes" id="UP000292957">
    <property type="component" value="Unassembled WGS sequence"/>
</dbReference>
<dbReference type="OrthoDB" id="5576775at2759"/>
<dbReference type="EMBL" id="ML143392">
    <property type="protein sequence ID" value="TBU33046.1"/>
    <property type="molecule type" value="Genomic_DNA"/>
</dbReference>